<reference evidence="9 10" key="1">
    <citation type="journal article" date="2018" name="Int. J. Syst. Evol. Microbiol.">
        <title>Lactobacillus bambusae sp. nov., isolated from a traditional fermented Ma-bamboo shoots of Taiwan.</title>
        <authorList>
            <person name="Wang L.-T."/>
        </authorList>
    </citation>
    <scope>NUCLEOTIDE SEQUENCE [LARGE SCALE GENOMIC DNA]</scope>
    <source>
        <strain evidence="9 10">BS-W1</strain>
    </source>
</reference>
<evidence type="ECO:0000259" key="7">
    <source>
        <dbReference type="Pfam" id="PF02687"/>
    </source>
</evidence>
<dbReference type="InterPro" id="IPR025857">
    <property type="entry name" value="MacB_PCD"/>
</dbReference>
<organism evidence="9 10">
    <name type="scientific">Levilactobacillus bambusae</name>
    <dbReference type="NCBI Taxonomy" id="2024736"/>
    <lineage>
        <taxon>Bacteria</taxon>
        <taxon>Bacillati</taxon>
        <taxon>Bacillota</taxon>
        <taxon>Bacilli</taxon>
        <taxon>Lactobacillales</taxon>
        <taxon>Lactobacillaceae</taxon>
        <taxon>Levilactobacillus</taxon>
    </lineage>
</organism>
<sequence>MTKRLLLLNTWRELKGSLARFFSIAILLGLGVFVIVGLKSTGPDMRETAISEYQKENLADAQITSPVGFTGADQKAIRQRSSVKTVRFGQMTDVQLKGRAVRVLSTPKTLSTVTVVSGHLPKKQNEIALGTQLEKTYRVGQTITLDGKTKNSKPARLAQRRFKVTGFVKSSEFTRKENLGTTSLSTGQLTTFAVVPKGSFTSQTPNLARVNFKPVTGQAYSKTYEDGVNHQITEIQPFLNHRAKLRRNQLLSDVNQQVKQGQTQLTLLTQQLTLAGQQPAKNQQIKQLQKGLKSATSQRQSIRAITYPIKSRNDYNAGYSAMGANAQRVDVLSDSFPIFFFAVAILVCFTTMQHMVAEKRTEMGTFRALGYSKSESVFSFLTYGILSAVLGTVVGAYLGSTFLPRAIYRAYTADFNYGSLQLQTHWGVIGVAGLLALGCILAAIWSSAYPALKEQAAQLMLPKPPKGGSRILLERWTWFWRRLSFSHKVTARNLFRYKGRMLMTLSGVAACVALLITAFGIRDSLNNIVTVQYRDIVHYDLIGVYNPDSSAKDQYLKTAQKSSQVKRSTGLYTETVTAKNSTLLDNQSISLLVPQNEQQFSQQLSLRSATTHRQLTIPQNGVIVTQKLAKLFNLKQGDTFTFKSATGHAYHVKVAGIAEMYMGHDLVMGPHEYRRIFDQKFVPNAQMIQLKNRRSATINQMARRLTRQSASETVVESNDAKQMIETVLTGLNQVVLILIVASSVLAFVVLFTLTYVNVSERIRELATLKVLGFYPNEVDLYIFRETIILTLVGILIGYGLGDWLHAYIMTVLPPEMAMAQLSLHPANFMVSTVITLLFLVLVMVVMAKQIRRIDMLGALKSVD</sequence>
<evidence type="ECO:0000313" key="10">
    <source>
        <dbReference type="Proteomes" id="UP000245080"/>
    </source>
</evidence>
<evidence type="ECO:0000256" key="5">
    <source>
        <dbReference type="ARBA" id="ARBA00023136"/>
    </source>
</evidence>
<evidence type="ECO:0000256" key="4">
    <source>
        <dbReference type="ARBA" id="ARBA00022989"/>
    </source>
</evidence>
<dbReference type="GO" id="GO:0005886">
    <property type="term" value="C:plasma membrane"/>
    <property type="evidence" value="ECO:0007669"/>
    <property type="project" value="UniProtKB-SubCell"/>
</dbReference>
<evidence type="ECO:0000259" key="8">
    <source>
        <dbReference type="Pfam" id="PF12704"/>
    </source>
</evidence>
<evidence type="ECO:0000256" key="3">
    <source>
        <dbReference type="ARBA" id="ARBA00022692"/>
    </source>
</evidence>
<comment type="caution">
    <text evidence="9">The sequence shown here is derived from an EMBL/GenBank/DDBJ whole genome shotgun (WGS) entry which is preliminary data.</text>
</comment>
<dbReference type="Pfam" id="PF12704">
    <property type="entry name" value="MacB_PCD"/>
    <property type="match status" value="1"/>
</dbReference>
<evidence type="ECO:0000313" key="9">
    <source>
        <dbReference type="EMBL" id="PWG00591.1"/>
    </source>
</evidence>
<evidence type="ECO:0000256" key="6">
    <source>
        <dbReference type="SAM" id="Phobius"/>
    </source>
</evidence>
<dbReference type="OrthoDB" id="5137249at2"/>
<gene>
    <name evidence="9" type="ORF">DCM90_04570</name>
</gene>
<feature type="transmembrane region" description="Helical" evidence="6">
    <location>
        <begin position="21"/>
        <end position="38"/>
    </location>
</feature>
<evidence type="ECO:0000256" key="1">
    <source>
        <dbReference type="ARBA" id="ARBA00004651"/>
    </source>
</evidence>
<feature type="domain" description="MacB-like periplasmic core" evidence="8">
    <location>
        <begin position="502"/>
        <end position="706"/>
    </location>
</feature>
<feature type="transmembrane region" description="Helical" evidence="6">
    <location>
        <begin position="425"/>
        <end position="445"/>
    </location>
</feature>
<comment type="subcellular location">
    <subcellularLocation>
        <location evidence="1">Cell membrane</location>
        <topology evidence="1">Multi-pass membrane protein</topology>
    </subcellularLocation>
</comment>
<dbReference type="RefSeq" id="WP_109250535.1">
    <property type="nucleotide sequence ID" value="NZ_QCXQ01000002.1"/>
</dbReference>
<keyword evidence="10" id="KW-1185">Reference proteome</keyword>
<proteinExistence type="predicted"/>
<dbReference type="AlphaFoldDB" id="A0A2V1MZZ4"/>
<dbReference type="InterPro" id="IPR003838">
    <property type="entry name" value="ABC3_permease_C"/>
</dbReference>
<dbReference type="EMBL" id="QCXQ01000002">
    <property type="protein sequence ID" value="PWG00591.1"/>
    <property type="molecule type" value="Genomic_DNA"/>
</dbReference>
<feature type="transmembrane region" description="Helical" evidence="6">
    <location>
        <begin position="377"/>
        <end position="398"/>
    </location>
</feature>
<keyword evidence="4 6" id="KW-1133">Transmembrane helix</keyword>
<dbReference type="Proteomes" id="UP000245080">
    <property type="component" value="Unassembled WGS sequence"/>
</dbReference>
<feature type="transmembrane region" description="Helical" evidence="6">
    <location>
        <begin position="502"/>
        <end position="521"/>
    </location>
</feature>
<name>A0A2V1MZZ4_9LACO</name>
<feature type="domain" description="ABC3 transporter permease C-terminal" evidence="7">
    <location>
        <begin position="336"/>
        <end position="455"/>
    </location>
</feature>
<dbReference type="PANTHER" id="PTHR30287">
    <property type="entry name" value="MEMBRANE COMPONENT OF PREDICTED ABC SUPERFAMILY METABOLITE UPTAKE TRANSPORTER"/>
    <property type="match status" value="1"/>
</dbReference>
<feature type="domain" description="ABC3 transporter permease C-terminal" evidence="7">
    <location>
        <begin position="737"/>
        <end position="853"/>
    </location>
</feature>
<dbReference type="InterPro" id="IPR038766">
    <property type="entry name" value="Membrane_comp_ABC_pdt"/>
</dbReference>
<evidence type="ECO:0000256" key="2">
    <source>
        <dbReference type="ARBA" id="ARBA00022475"/>
    </source>
</evidence>
<dbReference type="Pfam" id="PF02687">
    <property type="entry name" value="FtsX"/>
    <property type="match status" value="2"/>
</dbReference>
<feature type="transmembrane region" description="Helical" evidence="6">
    <location>
        <begin position="734"/>
        <end position="756"/>
    </location>
</feature>
<keyword evidence="5 6" id="KW-0472">Membrane</keyword>
<keyword evidence="3 6" id="KW-0812">Transmembrane</keyword>
<dbReference type="PANTHER" id="PTHR30287:SF1">
    <property type="entry name" value="INNER MEMBRANE PROTEIN"/>
    <property type="match status" value="1"/>
</dbReference>
<accession>A0A2V1MZZ4</accession>
<keyword evidence="2" id="KW-1003">Cell membrane</keyword>
<protein>
    <submittedName>
        <fullName evidence="9">ABC transporter permease</fullName>
    </submittedName>
</protein>
<feature type="transmembrane region" description="Helical" evidence="6">
    <location>
        <begin position="828"/>
        <end position="847"/>
    </location>
</feature>
<feature type="transmembrane region" description="Helical" evidence="6">
    <location>
        <begin position="787"/>
        <end position="808"/>
    </location>
</feature>
<feature type="transmembrane region" description="Helical" evidence="6">
    <location>
        <begin position="336"/>
        <end position="356"/>
    </location>
</feature>